<dbReference type="GO" id="GO:0004065">
    <property type="term" value="F:arylsulfatase activity"/>
    <property type="evidence" value="ECO:0007669"/>
    <property type="project" value="UniProtKB-EC"/>
</dbReference>
<dbReference type="SUPFAM" id="SSF53649">
    <property type="entry name" value="Alkaline phosphatase-like"/>
    <property type="match status" value="1"/>
</dbReference>
<dbReference type="PANTHER" id="PTHR42693">
    <property type="entry name" value="ARYLSULFATASE FAMILY MEMBER"/>
    <property type="match status" value="1"/>
</dbReference>
<keyword evidence="3" id="KW-0378">Hydrolase</keyword>
<dbReference type="EC" id="3.1.6.1" evidence="3"/>
<evidence type="ECO:0000313" key="3">
    <source>
        <dbReference type="EMBL" id="QDU80772.1"/>
    </source>
</evidence>
<evidence type="ECO:0000259" key="2">
    <source>
        <dbReference type="Pfam" id="PF00884"/>
    </source>
</evidence>
<name>A0A518CNG6_9PLAN</name>
<dbReference type="OrthoDB" id="9783154at2"/>
<dbReference type="Pfam" id="PF00884">
    <property type="entry name" value="Sulfatase"/>
    <property type="match status" value="1"/>
</dbReference>
<dbReference type="KEGG" id="plon:Pla110_25070"/>
<dbReference type="InterPro" id="IPR050738">
    <property type="entry name" value="Sulfatase"/>
</dbReference>
<comment type="similarity">
    <text evidence="1">Belongs to the sulfatase family.</text>
</comment>
<dbReference type="Proteomes" id="UP000317178">
    <property type="component" value="Chromosome"/>
</dbReference>
<reference evidence="3 4" key="1">
    <citation type="submission" date="2019-02" db="EMBL/GenBank/DDBJ databases">
        <title>Deep-cultivation of Planctomycetes and their phenomic and genomic characterization uncovers novel biology.</title>
        <authorList>
            <person name="Wiegand S."/>
            <person name="Jogler M."/>
            <person name="Boedeker C."/>
            <person name="Pinto D."/>
            <person name="Vollmers J."/>
            <person name="Rivas-Marin E."/>
            <person name="Kohn T."/>
            <person name="Peeters S.H."/>
            <person name="Heuer A."/>
            <person name="Rast P."/>
            <person name="Oberbeckmann S."/>
            <person name="Bunk B."/>
            <person name="Jeske O."/>
            <person name="Meyerdierks A."/>
            <person name="Storesund J.E."/>
            <person name="Kallscheuer N."/>
            <person name="Luecker S."/>
            <person name="Lage O.M."/>
            <person name="Pohl T."/>
            <person name="Merkel B.J."/>
            <person name="Hornburger P."/>
            <person name="Mueller R.-W."/>
            <person name="Bruemmer F."/>
            <person name="Labrenz M."/>
            <person name="Spormann A.M."/>
            <person name="Op den Camp H."/>
            <person name="Overmann J."/>
            <person name="Amann R."/>
            <person name="Jetten M.S.M."/>
            <person name="Mascher T."/>
            <person name="Medema M.H."/>
            <person name="Devos D.P."/>
            <person name="Kaster A.-K."/>
            <person name="Ovreas L."/>
            <person name="Rohde M."/>
            <person name="Galperin M.Y."/>
            <person name="Jogler C."/>
        </authorList>
    </citation>
    <scope>NUCLEOTIDE SEQUENCE [LARGE SCALE GENOMIC DNA]</scope>
    <source>
        <strain evidence="3 4">Pla110</strain>
    </source>
</reference>
<proteinExistence type="inferred from homology"/>
<sequence>MTKTTCPSDGFVPHQIKNLLHFFTAIVPFLWSGSFAFADTPPNIVFILADDLGYADLGCYGHPHARTPAIDQLAREGTRFTQHYVTGVTCNPSRTGLMTGLFPARFSKYTADFGFGERTTITEMLKAQGYATGHFGKWHIGPKSEAGTYGLDMVDVIGKSRSETAGRDDDLTTAAIEFIKTNKESPFYVNIWGHATHFPVDTAEGLASEFSDLNVNRQKFSATMQHKFDESFQINMDLNQSMRQYLGDVYQIDLNVDRILKTIEELGLRENTIVVFSSDHGPAPVLHNKKKVRKYSKNMLGYAGEFRGGKHTQFEGGTRVPFIVRWPGHVKAGRIDTENITSFIDWLPTLAAIAGVQDLPQQLDGEDISMVWFGEDRKRVKPLYWKTSAVGSSSAMRDGDWKLHHSGRNKKTPVELYNLLEDASESRNIAAQHPEVVKQMTAQLEEWVAELPTRYEKTGEGKRED</sequence>
<dbReference type="RefSeq" id="WP_144996010.1">
    <property type="nucleotide sequence ID" value="NZ_CP036281.1"/>
</dbReference>
<dbReference type="EMBL" id="CP036281">
    <property type="protein sequence ID" value="QDU80772.1"/>
    <property type="molecule type" value="Genomic_DNA"/>
</dbReference>
<feature type="domain" description="Sulfatase N-terminal" evidence="2">
    <location>
        <begin position="42"/>
        <end position="356"/>
    </location>
</feature>
<dbReference type="PANTHER" id="PTHR42693:SF33">
    <property type="entry name" value="ARYLSULFATASE"/>
    <property type="match status" value="1"/>
</dbReference>
<gene>
    <name evidence="3" type="primary">atsA_16</name>
    <name evidence="3" type="ORF">Pla110_25070</name>
</gene>
<dbReference type="AlphaFoldDB" id="A0A518CNG6"/>
<organism evidence="3 4">
    <name type="scientific">Polystyrenella longa</name>
    <dbReference type="NCBI Taxonomy" id="2528007"/>
    <lineage>
        <taxon>Bacteria</taxon>
        <taxon>Pseudomonadati</taxon>
        <taxon>Planctomycetota</taxon>
        <taxon>Planctomycetia</taxon>
        <taxon>Planctomycetales</taxon>
        <taxon>Planctomycetaceae</taxon>
        <taxon>Polystyrenella</taxon>
    </lineage>
</organism>
<dbReference type="InterPro" id="IPR017850">
    <property type="entry name" value="Alkaline_phosphatase_core_sf"/>
</dbReference>
<evidence type="ECO:0000313" key="4">
    <source>
        <dbReference type="Proteomes" id="UP000317178"/>
    </source>
</evidence>
<keyword evidence="4" id="KW-1185">Reference proteome</keyword>
<protein>
    <submittedName>
        <fullName evidence="3">Arylsulfatase</fullName>
        <ecNumber evidence="3">3.1.6.1</ecNumber>
    </submittedName>
</protein>
<accession>A0A518CNG6</accession>
<dbReference type="Gene3D" id="3.40.720.10">
    <property type="entry name" value="Alkaline Phosphatase, subunit A"/>
    <property type="match status" value="1"/>
</dbReference>
<dbReference type="Gene3D" id="3.30.1120.10">
    <property type="match status" value="1"/>
</dbReference>
<evidence type="ECO:0000256" key="1">
    <source>
        <dbReference type="ARBA" id="ARBA00008779"/>
    </source>
</evidence>
<dbReference type="InterPro" id="IPR000917">
    <property type="entry name" value="Sulfatase_N"/>
</dbReference>